<keyword evidence="8" id="KW-0460">Magnesium</keyword>
<comment type="subcellular location">
    <subcellularLocation>
        <location evidence="2">Membrane</location>
        <topology evidence="2">Single-pass membrane protein</topology>
    </subcellularLocation>
</comment>
<keyword evidence="9" id="KW-0653">Protein transport</keyword>
<dbReference type="PANTHER" id="PTHR10903:SF135">
    <property type="entry name" value="TRANSLOCASE OF CHLOROPLAST 120, CHLOROPLASTIC-RELATED"/>
    <property type="match status" value="1"/>
</dbReference>
<evidence type="ECO:0000256" key="7">
    <source>
        <dbReference type="ARBA" id="ARBA00022801"/>
    </source>
</evidence>
<dbReference type="RefSeq" id="WP_035738518.1">
    <property type="nucleotide sequence ID" value="NZ_AUGP01000017.1"/>
</dbReference>
<keyword evidence="12" id="KW-0472">Membrane</keyword>
<keyword evidence="5" id="KW-0479">Metal-binding</keyword>
<name>A0A0A2MHB9_9FLAO</name>
<dbReference type="Pfam" id="PF04548">
    <property type="entry name" value="AIG1"/>
    <property type="match status" value="1"/>
</dbReference>
<keyword evidence="11" id="KW-0342">GTP-binding</keyword>
<evidence type="ECO:0000256" key="2">
    <source>
        <dbReference type="ARBA" id="ARBA00004167"/>
    </source>
</evidence>
<accession>A0A0A2MHB9</accession>
<evidence type="ECO:0000256" key="10">
    <source>
        <dbReference type="ARBA" id="ARBA00022989"/>
    </source>
</evidence>
<dbReference type="InterPro" id="IPR045058">
    <property type="entry name" value="GIMA/IAN/Toc"/>
</dbReference>
<comment type="caution">
    <text evidence="14">The sequence shown here is derived from an EMBL/GenBank/DDBJ whole genome shotgun (WGS) entry which is preliminary data.</text>
</comment>
<dbReference type="GO" id="GO:0016787">
    <property type="term" value="F:hydrolase activity"/>
    <property type="evidence" value="ECO:0007669"/>
    <property type="project" value="UniProtKB-KW"/>
</dbReference>
<gene>
    <name evidence="14" type="ORF">Q766_20240</name>
</gene>
<sequence length="254" mass="28109">MENQAFENHDKSGQRKKMADETLADLNKKGNNKFTLLLVGRTGVGKSSSIDTLLGKEVAKVNDSKPETMKVTKYPGQTNDIKYDIIDTPGLCDDFAVAGHDEAYLNQIIENVKSFDLMWFVAFFADTRVSADEMRAIKMLHKAFGKAAWDKTVLVLTFSNSFFPPADFAKKLESRTEAIQNEIGKHCSITLAPAIPSVAIDNAIITNPDGQEWLGELYTTIIERISANAALPFIMATASRLKVEKPDKFVLKTA</sequence>
<dbReference type="GO" id="GO:0015031">
    <property type="term" value="P:protein transport"/>
    <property type="evidence" value="ECO:0007669"/>
    <property type="project" value="UniProtKB-KW"/>
</dbReference>
<keyword evidence="6" id="KW-0547">Nucleotide-binding</keyword>
<protein>
    <recommendedName>
        <fullName evidence="13">AIG1-type G domain-containing protein</fullName>
    </recommendedName>
</protein>
<dbReference type="GO" id="GO:0016020">
    <property type="term" value="C:membrane"/>
    <property type="evidence" value="ECO:0007669"/>
    <property type="project" value="UniProtKB-SubCell"/>
</dbReference>
<dbReference type="Proteomes" id="UP000030111">
    <property type="component" value="Unassembled WGS sequence"/>
</dbReference>
<dbReference type="eggNOG" id="COG3596">
    <property type="taxonomic scope" value="Bacteria"/>
</dbReference>
<evidence type="ECO:0000256" key="11">
    <source>
        <dbReference type="ARBA" id="ARBA00023134"/>
    </source>
</evidence>
<organism evidence="14 15">
    <name type="scientific">Flavobacterium subsaxonicum WB 4.1-42 = DSM 21790</name>
    <dbReference type="NCBI Taxonomy" id="1121898"/>
    <lineage>
        <taxon>Bacteria</taxon>
        <taxon>Pseudomonadati</taxon>
        <taxon>Bacteroidota</taxon>
        <taxon>Flavobacteriia</taxon>
        <taxon>Flavobacteriales</taxon>
        <taxon>Flavobacteriaceae</taxon>
        <taxon>Flavobacterium</taxon>
    </lineage>
</organism>
<feature type="domain" description="AIG1-type G" evidence="13">
    <location>
        <begin position="31"/>
        <end position="242"/>
    </location>
</feature>
<evidence type="ECO:0000313" key="15">
    <source>
        <dbReference type="Proteomes" id="UP000030111"/>
    </source>
</evidence>
<dbReference type="AlphaFoldDB" id="A0A0A2MHB9"/>
<dbReference type="EMBL" id="JRLY01000029">
    <property type="protein sequence ID" value="KGO91021.1"/>
    <property type="molecule type" value="Genomic_DNA"/>
</dbReference>
<comment type="cofactor">
    <cofactor evidence="1">
        <name>Mg(2+)</name>
        <dbReference type="ChEBI" id="CHEBI:18420"/>
    </cofactor>
</comment>
<evidence type="ECO:0000313" key="14">
    <source>
        <dbReference type="EMBL" id="KGO91021.1"/>
    </source>
</evidence>
<keyword evidence="3" id="KW-0813">Transport</keyword>
<evidence type="ECO:0000256" key="6">
    <source>
        <dbReference type="ARBA" id="ARBA00022741"/>
    </source>
</evidence>
<dbReference type="GO" id="GO:0046872">
    <property type="term" value="F:metal ion binding"/>
    <property type="evidence" value="ECO:0007669"/>
    <property type="project" value="UniProtKB-KW"/>
</dbReference>
<dbReference type="OrthoDB" id="9255830at2"/>
<keyword evidence="15" id="KW-1185">Reference proteome</keyword>
<evidence type="ECO:0000256" key="4">
    <source>
        <dbReference type="ARBA" id="ARBA00022692"/>
    </source>
</evidence>
<proteinExistence type="predicted"/>
<evidence type="ECO:0000256" key="8">
    <source>
        <dbReference type="ARBA" id="ARBA00022842"/>
    </source>
</evidence>
<dbReference type="SUPFAM" id="SSF52540">
    <property type="entry name" value="P-loop containing nucleoside triphosphate hydrolases"/>
    <property type="match status" value="1"/>
</dbReference>
<evidence type="ECO:0000256" key="1">
    <source>
        <dbReference type="ARBA" id="ARBA00001946"/>
    </source>
</evidence>
<dbReference type="InterPro" id="IPR006703">
    <property type="entry name" value="G_AIG1"/>
</dbReference>
<dbReference type="GO" id="GO:0005525">
    <property type="term" value="F:GTP binding"/>
    <property type="evidence" value="ECO:0007669"/>
    <property type="project" value="UniProtKB-KW"/>
</dbReference>
<keyword evidence="10" id="KW-1133">Transmembrane helix</keyword>
<evidence type="ECO:0000256" key="3">
    <source>
        <dbReference type="ARBA" id="ARBA00022448"/>
    </source>
</evidence>
<evidence type="ECO:0000256" key="12">
    <source>
        <dbReference type="ARBA" id="ARBA00023136"/>
    </source>
</evidence>
<dbReference type="InterPro" id="IPR027417">
    <property type="entry name" value="P-loop_NTPase"/>
</dbReference>
<evidence type="ECO:0000256" key="9">
    <source>
        <dbReference type="ARBA" id="ARBA00022927"/>
    </source>
</evidence>
<keyword evidence="7" id="KW-0378">Hydrolase</keyword>
<evidence type="ECO:0000259" key="13">
    <source>
        <dbReference type="PROSITE" id="PS51720"/>
    </source>
</evidence>
<dbReference type="PROSITE" id="PS51720">
    <property type="entry name" value="G_AIG1"/>
    <property type="match status" value="1"/>
</dbReference>
<dbReference type="PANTHER" id="PTHR10903">
    <property type="entry name" value="GTPASE, IMAP FAMILY MEMBER-RELATED"/>
    <property type="match status" value="1"/>
</dbReference>
<dbReference type="STRING" id="1121898.GCA_000422725_01833"/>
<keyword evidence="4" id="KW-0812">Transmembrane</keyword>
<dbReference type="Gene3D" id="3.40.50.300">
    <property type="entry name" value="P-loop containing nucleotide triphosphate hydrolases"/>
    <property type="match status" value="1"/>
</dbReference>
<evidence type="ECO:0000256" key="5">
    <source>
        <dbReference type="ARBA" id="ARBA00022723"/>
    </source>
</evidence>
<reference evidence="14 15" key="1">
    <citation type="submission" date="2013-09" db="EMBL/GenBank/DDBJ databases">
        <authorList>
            <person name="Zeng Z."/>
            <person name="Chen C."/>
        </authorList>
    </citation>
    <scope>NUCLEOTIDE SEQUENCE [LARGE SCALE GENOMIC DNA]</scope>
    <source>
        <strain evidence="14 15">WB 4.1-42</strain>
    </source>
</reference>